<protein>
    <submittedName>
        <fullName evidence="1">Uncharacterized protein</fullName>
    </submittedName>
</protein>
<dbReference type="EMBL" id="CAUYUJ010005497">
    <property type="protein sequence ID" value="CAK0813854.1"/>
    <property type="molecule type" value="Genomic_DNA"/>
</dbReference>
<comment type="caution">
    <text evidence="1">The sequence shown here is derived from an EMBL/GenBank/DDBJ whole genome shotgun (WGS) entry which is preliminary data.</text>
</comment>
<evidence type="ECO:0000313" key="1">
    <source>
        <dbReference type="EMBL" id="CAK0813854.1"/>
    </source>
</evidence>
<sequence length="192" mass="21090">EAPAVTAAHYICDFGHLPLGHTSHRQVVIHNGCAEAVSIVMDKKVLTEHGVTVMPDKVRSIPARGSQTLQLSATRPFEEAEAQVEFDWFVPIRGGPLYKISMVANFVLPDFLISSGSVDFGRVLVGTQKRVTLEFRNHKTVAVDWSFQEPRGPANKKLPWDQVVFSMTPSFGSMAPGATMRVVASFSPREGK</sequence>
<feature type="non-terminal residue" evidence="1">
    <location>
        <position position="192"/>
    </location>
</feature>
<organism evidence="1 2">
    <name type="scientific">Prorocentrum cordatum</name>
    <dbReference type="NCBI Taxonomy" id="2364126"/>
    <lineage>
        <taxon>Eukaryota</taxon>
        <taxon>Sar</taxon>
        <taxon>Alveolata</taxon>
        <taxon>Dinophyceae</taxon>
        <taxon>Prorocentrales</taxon>
        <taxon>Prorocentraceae</taxon>
        <taxon>Prorocentrum</taxon>
    </lineage>
</organism>
<evidence type="ECO:0000313" key="2">
    <source>
        <dbReference type="Proteomes" id="UP001189429"/>
    </source>
</evidence>
<gene>
    <name evidence="1" type="ORF">PCOR1329_LOCUS17639</name>
</gene>
<dbReference type="PANTHER" id="PTHR23053:SF0">
    <property type="entry name" value="HYDROCEPHALUS-INDUCING PROTEIN HOMOLOG"/>
    <property type="match status" value="1"/>
</dbReference>
<dbReference type="PANTHER" id="PTHR23053">
    <property type="entry name" value="DLEC1 DELETED IN LUNG AND ESOPHAGEAL CANCER 1"/>
    <property type="match status" value="1"/>
</dbReference>
<dbReference type="InterPro" id="IPR013783">
    <property type="entry name" value="Ig-like_fold"/>
</dbReference>
<feature type="non-terminal residue" evidence="1">
    <location>
        <position position="1"/>
    </location>
</feature>
<accession>A0ABN9R4Y9</accession>
<keyword evidence="2" id="KW-1185">Reference proteome</keyword>
<proteinExistence type="predicted"/>
<name>A0ABN9R4Y9_9DINO</name>
<reference evidence="1" key="1">
    <citation type="submission" date="2023-10" db="EMBL/GenBank/DDBJ databases">
        <authorList>
            <person name="Chen Y."/>
            <person name="Shah S."/>
            <person name="Dougan E. K."/>
            <person name="Thang M."/>
            <person name="Chan C."/>
        </authorList>
    </citation>
    <scope>NUCLEOTIDE SEQUENCE [LARGE SCALE GENOMIC DNA]</scope>
</reference>
<dbReference type="Gene3D" id="2.60.40.10">
    <property type="entry name" value="Immunoglobulins"/>
    <property type="match status" value="1"/>
</dbReference>
<dbReference type="InterPro" id="IPR033305">
    <property type="entry name" value="Hydin-like"/>
</dbReference>
<dbReference type="Proteomes" id="UP001189429">
    <property type="component" value="Unassembled WGS sequence"/>
</dbReference>